<evidence type="ECO:0000313" key="2">
    <source>
        <dbReference type="EMBL" id="PBK90532.1"/>
    </source>
</evidence>
<proteinExistence type="predicted"/>
<protein>
    <submittedName>
        <fullName evidence="2">Uncharacterized protein</fullName>
    </submittedName>
</protein>
<reference evidence="3" key="1">
    <citation type="journal article" date="2017" name="Nat. Ecol. Evol.">
        <title>Genome expansion and lineage-specific genetic innovations in the forest pathogenic fungi Armillaria.</title>
        <authorList>
            <person name="Sipos G."/>
            <person name="Prasanna A.N."/>
            <person name="Walter M.C."/>
            <person name="O'Connor E."/>
            <person name="Balint B."/>
            <person name="Krizsan K."/>
            <person name="Kiss B."/>
            <person name="Hess J."/>
            <person name="Varga T."/>
            <person name="Slot J."/>
            <person name="Riley R."/>
            <person name="Boka B."/>
            <person name="Rigling D."/>
            <person name="Barry K."/>
            <person name="Lee J."/>
            <person name="Mihaltcheva S."/>
            <person name="LaButti K."/>
            <person name="Lipzen A."/>
            <person name="Waldron R."/>
            <person name="Moloney N.M."/>
            <person name="Sperisen C."/>
            <person name="Kredics L."/>
            <person name="Vagvoelgyi C."/>
            <person name="Patrignani A."/>
            <person name="Fitzpatrick D."/>
            <person name="Nagy I."/>
            <person name="Doyle S."/>
            <person name="Anderson J.B."/>
            <person name="Grigoriev I.V."/>
            <person name="Gueldener U."/>
            <person name="Muensterkoetter M."/>
            <person name="Nagy L.G."/>
        </authorList>
    </citation>
    <scope>NUCLEOTIDE SEQUENCE [LARGE SCALE GENOMIC DNA]</scope>
    <source>
        <strain evidence="3">Ar21-2</strain>
    </source>
</reference>
<gene>
    <name evidence="2" type="ORF">ARMGADRAFT_1166886</name>
</gene>
<dbReference type="InParanoid" id="A0A2H3DGE5"/>
<feature type="region of interest" description="Disordered" evidence="1">
    <location>
        <begin position="1"/>
        <end position="28"/>
    </location>
</feature>
<keyword evidence="3" id="KW-1185">Reference proteome</keyword>
<evidence type="ECO:0000256" key="1">
    <source>
        <dbReference type="SAM" id="MobiDB-lite"/>
    </source>
</evidence>
<evidence type="ECO:0000313" key="3">
    <source>
        <dbReference type="Proteomes" id="UP000217790"/>
    </source>
</evidence>
<dbReference type="AlphaFoldDB" id="A0A2H3DGE5"/>
<dbReference type="EMBL" id="KZ293665">
    <property type="protein sequence ID" value="PBK90532.1"/>
    <property type="molecule type" value="Genomic_DNA"/>
</dbReference>
<organism evidence="2 3">
    <name type="scientific">Armillaria gallica</name>
    <name type="common">Bulbous honey fungus</name>
    <name type="synonym">Armillaria bulbosa</name>
    <dbReference type="NCBI Taxonomy" id="47427"/>
    <lineage>
        <taxon>Eukaryota</taxon>
        <taxon>Fungi</taxon>
        <taxon>Dikarya</taxon>
        <taxon>Basidiomycota</taxon>
        <taxon>Agaricomycotina</taxon>
        <taxon>Agaricomycetes</taxon>
        <taxon>Agaricomycetidae</taxon>
        <taxon>Agaricales</taxon>
        <taxon>Marasmiineae</taxon>
        <taxon>Physalacriaceae</taxon>
        <taxon>Armillaria</taxon>
    </lineage>
</organism>
<dbReference type="Proteomes" id="UP000217790">
    <property type="component" value="Unassembled WGS sequence"/>
</dbReference>
<feature type="compositionally biased region" description="Basic and acidic residues" evidence="1">
    <location>
        <begin position="11"/>
        <end position="22"/>
    </location>
</feature>
<accession>A0A2H3DGE5</accession>
<sequence>MQRWWKQNGLLEDKGNGVHRPQDNQYSPADFQYDLASRNGGMRGNSIRDMRLEIHPDRPWALKVLESLLNERDAAYEGEIPRCHSAATDRVATRRSNITVVQSRAPPVQPFDSHKCLLAILNDRPYISHERPDDAPTLNACEWDRCFPSTALRKSRYDDRKATAERNILCHNMRQNPYHKREDWEDFMQSKRNSEIRHQIQ</sequence>
<name>A0A2H3DGE5_ARMGA</name>